<reference evidence="1" key="1">
    <citation type="journal article" date="2015" name="Nature">
        <title>Complex archaea that bridge the gap between prokaryotes and eukaryotes.</title>
        <authorList>
            <person name="Spang A."/>
            <person name="Saw J.H."/>
            <person name="Jorgensen S.L."/>
            <person name="Zaremba-Niedzwiedzka K."/>
            <person name="Martijn J."/>
            <person name="Lind A.E."/>
            <person name="van Eijk R."/>
            <person name="Schleper C."/>
            <person name="Guy L."/>
            <person name="Ettema T.J."/>
        </authorList>
    </citation>
    <scope>NUCLEOTIDE SEQUENCE</scope>
</reference>
<protein>
    <submittedName>
        <fullName evidence="1">Uncharacterized protein</fullName>
    </submittedName>
</protein>
<comment type="caution">
    <text evidence="1">The sequence shown here is derived from an EMBL/GenBank/DDBJ whole genome shotgun (WGS) entry which is preliminary data.</text>
</comment>
<gene>
    <name evidence="1" type="ORF">LCGC14_0669630</name>
</gene>
<dbReference type="EMBL" id="LAZR01001312">
    <property type="protein sequence ID" value="KKN46783.1"/>
    <property type="molecule type" value="Genomic_DNA"/>
</dbReference>
<accession>A0A0F9TZK8</accession>
<sequence>MKKKNFMAHVYLKGNGIILAGILVGLEEWDNLGHISAFGVENIIQDGSLNFGKKNLKNR</sequence>
<dbReference type="AlphaFoldDB" id="A0A0F9TZK8"/>
<name>A0A0F9TZK8_9ZZZZ</name>
<proteinExistence type="predicted"/>
<organism evidence="1">
    <name type="scientific">marine sediment metagenome</name>
    <dbReference type="NCBI Taxonomy" id="412755"/>
    <lineage>
        <taxon>unclassified sequences</taxon>
        <taxon>metagenomes</taxon>
        <taxon>ecological metagenomes</taxon>
    </lineage>
</organism>
<evidence type="ECO:0000313" key="1">
    <source>
        <dbReference type="EMBL" id="KKN46783.1"/>
    </source>
</evidence>